<keyword evidence="4" id="KW-1185">Reference proteome</keyword>
<dbReference type="EMBL" id="JALLPJ020001329">
    <property type="protein sequence ID" value="KAL3769599.1"/>
    <property type="molecule type" value="Genomic_DNA"/>
</dbReference>
<evidence type="ECO:0000259" key="2">
    <source>
        <dbReference type="Pfam" id="PF07766"/>
    </source>
</evidence>
<keyword evidence="1" id="KW-0812">Transmembrane</keyword>
<keyword evidence="1" id="KW-1133">Transmembrane helix</keyword>
<sequence length="441" mass="49647">MIVNKRVLRGCQPSTPLQLYQQLWMSQQCHSLSTNIKPAAPNDDSREEGVFTALISTVRHFNDGLSRLKVDFLISLHIREAEETRLHLDRKIRKEQESREGKSSMIKSDDCPTIVDRRKRWLVKHMPALTSRRSARHLVQTTKDLQTTLPTALGFLIPVFGYTFLVLGVMFPKVLLSRQFHTDEQKRKFALDEYGFRMDLFRPLSSNFWGSFMMRPRVMHSKNKIRSVEMDGTLTFEDVDAAGPILDESSMQYLYDLCHELLPDGASNNANAFSNLPTSHLHSLALACNLPSILPLPSAVSSELMQVCFPRKFIESRLTFLAEDIIVDDATLIGEGYLDNGCATLTFDEVMNSCVARGLPVGRLAKDVSAGVNEEAAGMSRLLTNHLKMMRGVMMVRETFSVDGKQVLTSGVGLGSKRELVRDSALQLLVLHLSAIRYDIK</sequence>
<protein>
    <recommendedName>
        <fullName evidence="2">Letm1 RBD domain-containing protein</fullName>
    </recommendedName>
</protein>
<comment type="caution">
    <text evidence="3">The sequence shown here is derived from an EMBL/GenBank/DDBJ whole genome shotgun (WGS) entry which is preliminary data.</text>
</comment>
<dbReference type="AlphaFoldDB" id="A0ABD3N0F1"/>
<evidence type="ECO:0000256" key="1">
    <source>
        <dbReference type="SAM" id="Phobius"/>
    </source>
</evidence>
<organism evidence="3 4">
    <name type="scientific">Cyclotella atomus</name>
    <dbReference type="NCBI Taxonomy" id="382360"/>
    <lineage>
        <taxon>Eukaryota</taxon>
        <taxon>Sar</taxon>
        <taxon>Stramenopiles</taxon>
        <taxon>Ochrophyta</taxon>
        <taxon>Bacillariophyta</taxon>
        <taxon>Coscinodiscophyceae</taxon>
        <taxon>Thalassiosirophycidae</taxon>
        <taxon>Stephanodiscales</taxon>
        <taxon>Stephanodiscaceae</taxon>
        <taxon>Cyclotella</taxon>
    </lineage>
</organism>
<dbReference type="Proteomes" id="UP001530400">
    <property type="component" value="Unassembled WGS sequence"/>
</dbReference>
<accession>A0ABD3N0F1</accession>
<feature type="domain" description="Letm1 RBD" evidence="2">
    <location>
        <begin position="131"/>
        <end position="207"/>
    </location>
</feature>
<feature type="transmembrane region" description="Helical" evidence="1">
    <location>
        <begin position="152"/>
        <end position="171"/>
    </location>
</feature>
<keyword evidence="1" id="KW-0472">Membrane</keyword>
<proteinExistence type="predicted"/>
<evidence type="ECO:0000313" key="4">
    <source>
        <dbReference type="Proteomes" id="UP001530400"/>
    </source>
</evidence>
<reference evidence="3 4" key="1">
    <citation type="submission" date="2024-10" db="EMBL/GenBank/DDBJ databases">
        <title>Updated reference genomes for cyclostephanoid diatoms.</title>
        <authorList>
            <person name="Roberts W.R."/>
            <person name="Alverson A.J."/>
        </authorList>
    </citation>
    <scope>NUCLEOTIDE SEQUENCE [LARGE SCALE GENOMIC DNA]</scope>
    <source>
        <strain evidence="3 4">AJA010-31</strain>
    </source>
</reference>
<gene>
    <name evidence="3" type="ORF">ACHAWO_011545</name>
</gene>
<evidence type="ECO:0000313" key="3">
    <source>
        <dbReference type="EMBL" id="KAL3769599.1"/>
    </source>
</evidence>
<dbReference type="Pfam" id="PF07766">
    <property type="entry name" value="LETM1_RBD"/>
    <property type="match status" value="1"/>
</dbReference>
<name>A0ABD3N0F1_9STRA</name>
<dbReference type="InterPro" id="IPR033122">
    <property type="entry name" value="LETM1-like_RBD"/>
</dbReference>